<evidence type="ECO:0000256" key="1">
    <source>
        <dbReference type="ARBA" id="ARBA00004141"/>
    </source>
</evidence>
<dbReference type="AlphaFoldDB" id="A0A4Y7IQY1"/>
<dbReference type="GO" id="GO:0006691">
    <property type="term" value="P:leukotriene metabolic process"/>
    <property type="evidence" value="ECO:0007669"/>
    <property type="project" value="UniProtKB-ARBA"/>
</dbReference>
<feature type="transmembrane region" description="Helical" evidence="5">
    <location>
        <begin position="12"/>
        <end position="30"/>
    </location>
</feature>
<proteinExistence type="predicted"/>
<keyword evidence="4 5" id="KW-0472">Membrane</keyword>
<keyword evidence="7" id="KW-1185">Reference proteome</keyword>
<dbReference type="PANTHER" id="PTHR10250">
    <property type="entry name" value="MICROSOMAL GLUTATHIONE S-TRANSFERASE"/>
    <property type="match status" value="1"/>
</dbReference>
<dbReference type="GO" id="GO:0016020">
    <property type="term" value="C:membrane"/>
    <property type="evidence" value="ECO:0007669"/>
    <property type="project" value="UniProtKB-SubCell"/>
</dbReference>
<dbReference type="Pfam" id="PF01124">
    <property type="entry name" value="MAPEG"/>
    <property type="match status" value="1"/>
</dbReference>
<gene>
    <name evidence="6" type="ORF">C5167_018302</name>
</gene>
<evidence type="ECO:0000313" key="6">
    <source>
        <dbReference type="EMBL" id="RZC49875.1"/>
    </source>
</evidence>
<evidence type="ECO:0008006" key="8">
    <source>
        <dbReference type="Google" id="ProtNLM"/>
    </source>
</evidence>
<protein>
    <recommendedName>
        <fullName evidence="8">Microsomal glutathione S-transferase 3</fullName>
    </recommendedName>
</protein>
<evidence type="ECO:0000256" key="3">
    <source>
        <dbReference type="ARBA" id="ARBA00022989"/>
    </source>
</evidence>
<dbReference type="InterPro" id="IPR023352">
    <property type="entry name" value="MAPEG-like_dom_sf"/>
</dbReference>
<accession>A0A4Y7IQY1</accession>
<comment type="subcellular location">
    <subcellularLocation>
        <location evidence="1">Membrane</location>
        <topology evidence="1">Multi-pass membrane protein</topology>
    </subcellularLocation>
</comment>
<dbReference type="GO" id="GO:0004364">
    <property type="term" value="F:glutathione transferase activity"/>
    <property type="evidence" value="ECO:0007669"/>
    <property type="project" value="TreeGrafter"/>
</dbReference>
<dbReference type="EMBL" id="CM010716">
    <property type="protein sequence ID" value="RZC49875.1"/>
    <property type="molecule type" value="Genomic_DNA"/>
</dbReference>
<dbReference type="InterPro" id="IPR050997">
    <property type="entry name" value="MAPEG"/>
</dbReference>
<dbReference type="Gramene" id="RZC49875">
    <property type="protein sequence ID" value="RZC49875"/>
    <property type="gene ID" value="C5167_018302"/>
</dbReference>
<organism evidence="6 7">
    <name type="scientific">Papaver somniferum</name>
    <name type="common">Opium poppy</name>
    <dbReference type="NCBI Taxonomy" id="3469"/>
    <lineage>
        <taxon>Eukaryota</taxon>
        <taxon>Viridiplantae</taxon>
        <taxon>Streptophyta</taxon>
        <taxon>Embryophyta</taxon>
        <taxon>Tracheophyta</taxon>
        <taxon>Spermatophyta</taxon>
        <taxon>Magnoliopsida</taxon>
        <taxon>Ranunculales</taxon>
        <taxon>Papaveraceae</taxon>
        <taxon>Papaveroideae</taxon>
        <taxon>Papaver</taxon>
    </lineage>
</organism>
<dbReference type="PANTHER" id="PTHR10250:SF22">
    <property type="entry name" value="MICROSOMAL GLUTATHIONE S-TRANSFERASE"/>
    <property type="match status" value="1"/>
</dbReference>
<dbReference type="GO" id="GO:0005783">
    <property type="term" value="C:endoplasmic reticulum"/>
    <property type="evidence" value="ECO:0007669"/>
    <property type="project" value="TreeGrafter"/>
</dbReference>
<dbReference type="Gene3D" id="1.20.120.550">
    <property type="entry name" value="Membrane associated eicosanoid/glutathione metabolism-like domain"/>
    <property type="match status" value="1"/>
</dbReference>
<evidence type="ECO:0000256" key="2">
    <source>
        <dbReference type="ARBA" id="ARBA00022692"/>
    </source>
</evidence>
<dbReference type="GO" id="GO:0005635">
    <property type="term" value="C:nuclear envelope"/>
    <property type="evidence" value="ECO:0007669"/>
    <property type="project" value="TreeGrafter"/>
</dbReference>
<evidence type="ECO:0000256" key="5">
    <source>
        <dbReference type="SAM" id="Phobius"/>
    </source>
</evidence>
<dbReference type="GO" id="GO:0004602">
    <property type="term" value="F:glutathione peroxidase activity"/>
    <property type="evidence" value="ECO:0007669"/>
    <property type="project" value="TreeGrafter"/>
</dbReference>
<dbReference type="Proteomes" id="UP000316621">
    <property type="component" value="Chromosome 2"/>
</dbReference>
<dbReference type="SUPFAM" id="SSF161084">
    <property type="entry name" value="MAPEG domain-like"/>
    <property type="match status" value="1"/>
</dbReference>
<dbReference type="OMA" id="FLMLMAM"/>
<keyword evidence="3 5" id="KW-1133">Transmembrane helix</keyword>
<sequence length="122" mass="13769">MEGVDLLPKEYGYVVLALIFYCFLNFCMVFQVGKARKKYKVFYPVLYVSESESKDAKLFNCVQRASEFTGNHANILLVLGGLQHPIISASFGLVYAVGRYFYFTGYATGVPRNRLKLGLLMA</sequence>
<reference evidence="6 7" key="1">
    <citation type="journal article" date="2018" name="Science">
        <title>The opium poppy genome and morphinan production.</title>
        <authorList>
            <person name="Guo L."/>
            <person name="Winzer T."/>
            <person name="Yang X."/>
            <person name="Li Y."/>
            <person name="Ning Z."/>
            <person name="He Z."/>
            <person name="Teodor R."/>
            <person name="Lu Y."/>
            <person name="Bowser T.A."/>
            <person name="Graham I.A."/>
            <person name="Ye K."/>
        </authorList>
    </citation>
    <scope>NUCLEOTIDE SEQUENCE [LARGE SCALE GENOMIC DNA]</scope>
    <source>
        <strain evidence="7">cv. HN1</strain>
        <tissue evidence="6">Leaves</tissue>
    </source>
</reference>
<evidence type="ECO:0000313" key="7">
    <source>
        <dbReference type="Proteomes" id="UP000316621"/>
    </source>
</evidence>
<evidence type="ECO:0000256" key="4">
    <source>
        <dbReference type="ARBA" id="ARBA00023136"/>
    </source>
</evidence>
<keyword evidence="2 5" id="KW-0812">Transmembrane</keyword>
<name>A0A4Y7IQY1_PAPSO</name>
<dbReference type="InterPro" id="IPR001129">
    <property type="entry name" value="Membr-assoc_MAPEG"/>
</dbReference>